<accession>A0AAV7NXT1</accession>
<sequence length="210" mass="21904">MFFLGVRPFRSVGVNSRRAWSVSDSQAPLTPSQPSPGPPSRARLGRAQRAVHLTGGNTCGPGSPAILRLQSVEGPVGDRGDLRRTRAARSGKARGSTQGPRHRPRVPGYSVGTGSRIPQCLPQGFTDPLGGASRRPLIAARGRPQQSGSPPGHPAGPGRHGAHPPVWGAPPALRLLQQGEERQQGPQKSGRPTGSFPSPTLGAIGRGPRP</sequence>
<name>A0AAV7NXT1_PLEWA</name>
<protein>
    <submittedName>
        <fullName evidence="2">Uncharacterized protein</fullName>
    </submittedName>
</protein>
<reference evidence="2" key="1">
    <citation type="journal article" date="2022" name="bioRxiv">
        <title>Sequencing and chromosome-scale assembly of the giantPleurodeles waltlgenome.</title>
        <authorList>
            <person name="Brown T."/>
            <person name="Elewa A."/>
            <person name="Iarovenko S."/>
            <person name="Subramanian E."/>
            <person name="Araus A.J."/>
            <person name="Petzold A."/>
            <person name="Susuki M."/>
            <person name="Suzuki K.-i.T."/>
            <person name="Hayashi T."/>
            <person name="Toyoda A."/>
            <person name="Oliveira C."/>
            <person name="Osipova E."/>
            <person name="Leigh N.D."/>
            <person name="Simon A."/>
            <person name="Yun M.H."/>
        </authorList>
    </citation>
    <scope>NUCLEOTIDE SEQUENCE</scope>
    <source>
        <strain evidence="2">20211129_DDA</strain>
        <tissue evidence="2">Liver</tissue>
    </source>
</reference>
<evidence type="ECO:0000313" key="2">
    <source>
        <dbReference type="EMBL" id="KAJ1117680.1"/>
    </source>
</evidence>
<feature type="compositionally biased region" description="Polar residues" evidence="1">
    <location>
        <begin position="186"/>
        <end position="198"/>
    </location>
</feature>
<evidence type="ECO:0000313" key="3">
    <source>
        <dbReference type="Proteomes" id="UP001066276"/>
    </source>
</evidence>
<feature type="compositionally biased region" description="Low complexity" evidence="1">
    <location>
        <begin position="141"/>
        <end position="150"/>
    </location>
</feature>
<organism evidence="2 3">
    <name type="scientific">Pleurodeles waltl</name>
    <name type="common">Iberian ribbed newt</name>
    <dbReference type="NCBI Taxonomy" id="8319"/>
    <lineage>
        <taxon>Eukaryota</taxon>
        <taxon>Metazoa</taxon>
        <taxon>Chordata</taxon>
        <taxon>Craniata</taxon>
        <taxon>Vertebrata</taxon>
        <taxon>Euteleostomi</taxon>
        <taxon>Amphibia</taxon>
        <taxon>Batrachia</taxon>
        <taxon>Caudata</taxon>
        <taxon>Salamandroidea</taxon>
        <taxon>Salamandridae</taxon>
        <taxon>Pleurodelinae</taxon>
        <taxon>Pleurodeles</taxon>
    </lineage>
</organism>
<comment type="caution">
    <text evidence="2">The sequence shown here is derived from an EMBL/GenBank/DDBJ whole genome shotgun (WGS) entry which is preliminary data.</text>
</comment>
<dbReference type="Proteomes" id="UP001066276">
    <property type="component" value="Chromosome 8"/>
</dbReference>
<feature type="region of interest" description="Disordered" evidence="1">
    <location>
        <begin position="71"/>
        <end position="210"/>
    </location>
</feature>
<feature type="region of interest" description="Disordered" evidence="1">
    <location>
        <begin position="16"/>
        <end position="45"/>
    </location>
</feature>
<proteinExistence type="predicted"/>
<evidence type="ECO:0000256" key="1">
    <source>
        <dbReference type="SAM" id="MobiDB-lite"/>
    </source>
</evidence>
<keyword evidence="3" id="KW-1185">Reference proteome</keyword>
<dbReference type="EMBL" id="JANPWB010000012">
    <property type="protein sequence ID" value="KAJ1117680.1"/>
    <property type="molecule type" value="Genomic_DNA"/>
</dbReference>
<gene>
    <name evidence="2" type="ORF">NDU88_005877</name>
</gene>
<dbReference type="AlphaFoldDB" id="A0AAV7NXT1"/>